<protein>
    <submittedName>
        <fullName evidence="3">Uncharacterized protein</fullName>
    </submittedName>
</protein>
<feature type="compositionally biased region" description="Pro residues" evidence="1">
    <location>
        <begin position="82"/>
        <end position="92"/>
    </location>
</feature>
<name>A0A4Y9YEG7_9AGAM</name>
<dbReference type="Proteomes" id="UP000298327">
    <property type="component" value="Unassembled WGS sequence"/>
</dbReference>
<feature type="transmembrane region" description="Helical" evidence="2">
    <location>
        <begin position="206"/>
        <end position="227"/>
    </location>
</feature>
<keyword evidence="2" id="KW-1133">Transmembrane helix</keyword>
<feature type="region of interest" description="Disordered" evidence="1">
    <location>
        <begin position="61"/>
        <end position="109"/>
    </location>
</feature>
<keyword evidence="4" id="KW-1185">Reference proteome</keyword>
<feature type="transmembrane region" description="Helical" evidence="2">
    <location>
        <begin position="179"/>
        <end position="200"/>
    </location>
</feature>
<feature type="compositionally biased region" description="Low complexity" evidence="1">
    <location>
        <begin position="97"/>
        <end position="106"/>
    </location>
</feature>
<feature type="transmembrane region" description="Helical" evidence="2">
    <location>
        <begin position="121"/>
        <end position="141"/>
    </location>
</feature>
<evidence type="ECO:0000256" key="1">
    <source>
        <dbReference type="SAM" id="MobiDB-lite"/>
    </source>
</evidence>
<dbReference type="AlphaFoldDB" id="A0A4Y9YEG7"/>
<comment type="caution">
    <text evidence="3">The sequence shown here is derived from an EMBL/GenBank/DDBJ whole genome shotgun (WGS) entry which is preliminary data.</text>
</comment>
<evidence type="ECO:0000313" key="3">
    <source>
        <dbReference type="EMBL" id="TFY60113.1"/>
    </source>
</evidence>
<dbReference type="EMBL" id="SEOQ01000581">
    <property type="protein sequence ID" value="TFY60113.1"/>
    <property type="molecule type" value="Genomic_DNA"/>
</dbReference>
<reference evidence="3 4" key="1">
    <citation type="submission" date="2019-02" db="EMBL/GenBank/DDBJ databases">
        <title>Genome sequencing of the rare red list fungi Dentipellis fragilis.</title>
        <authorList>
            <person name="Buettner E."/>
            <person name="Kellner H."/>
        </authorList>
    </citation>
    <scope>NUCLEOTIDE SEQUENCE [LARGE SCALE GENOMIC DNA]</scope>
    <source>
        <strain evidence="3 4">DSM 105465</strain>
    </source>
</reference>
<evidence type="ECO:0000313" key="4">
    <source>
        <dbReference type="Proteomes" id="UP000298327"/>
    </source>
</evidence>
<keyword evidence="2" id="KW-0472">Membrane</keyword>
<feature type="transmembrane region" description="Helical" evidence="2">
    <location>
        <begin position="147"/>
        <end position="172"/>
    </location>
</feature>
<proteinExistence type="predicted"/>
<organism evidence="3 4">
    <name type="scientific">Dentipellis fragilis</name>
    <dbReference type="NCBI Taxonomy" id="205917"/>
    <lineage>
        <taxon>Eukaryota</taxon>
        <taxon>Fungi</taxon>
        <taxon>Dikarya</taxon>
        <taxon>Basidiomycota</taxon>
        <taxon>Agaricomycotina</taxon>
        <taxon>Agaricomycetes</taxon>
        <taxon>Russulales</taxon>
        <taxon>Hericiaceae</taxon>
        <taxon>Dentipellis</taxon>
    </lineage>
</organism>
<gene>
    <name evidence="3" type="ORF">EVG20_g7544</name>
</gene>
<sequence>MYHRASQQRARRPRVVTRSVPLPLVLAYMAGMIPPEQPESHDAVPVLPPPLVPTVAPVTEEVPASAPPSMPDPLSSHDGISTPPPSSPPPPYRASISDSPPASSHPPHFEHHTDAVISETFAIFTRILKLGFAIIVYRTALDVLTTVVGAVVLKILSFAACVVLLAALIALLAALTALLVAYLVFVAFAIATLLSVGVVVHVLPYVLPYVVLGLFIASPFPLPPLVLQLDSGSNQTQTTKLCCSCLIHYMHIPGQFVGAVSPSP</sequence>
<evidence type="ECO:0000256" key="2">
    <source>
        <dbReference type="SAM" id="Phobius"/>
    </source>
</evidence>
<accession>A0A4Y9YEG7</accession>
<keyword evidence="2" id="KW-0812">Transmembrane</keyword>